<dbReference type="AlphaFoldDB" id="A0A6P8QMA8"/>
<feature type="compositionally biased region" description="Polar residues" evidence="1">
    <location>
        <begin position="81"/>
        <end position="146"/>
    </location>
</feature>
<dbReference type="Proteomes" id="UP000515159">
    <property type="component" value="Chromosome 4"/>
</dbReference>
<protein>
    <submittedName>
        <fullName evidence="3">Uncharacterized protein LOC117359034</fullName>
    </submittedName>
</protein>
<gene>
    <name evidence="3" type="primary">LOC117359034</name>
</gene>
<feature type="region of interest" description="Disordered" evidence="1">
    <location>
        <begin position="1"/>
        <end position="30"/>
    </location>
</feature>
<name>A0A6P8QMA8_GEOSA</name>
<organism evidence="2 3">
    <name type="scientific">Geotrypetes seraphini</name>
    <name type="common">Gaboon caecilian</name>
    <name type="synonym">Caecilia seraphini</name>
    <dbReference type="NCBI Taxonomy" id="260995"/>
    <lineage>
        <taxon>Eukaryota</taxon>
        <taxon>Metazoa</taxon>
        <taxon>Chordata</taxon>
        <taxon>Craniata</taxon>
        <taxon>Vertebrata</taxon>
        <taxon>Euteleostomi</taxon>
        <taxon>Amphibia</taxon>
        <taxon>Gymnophiona</taxon>
        <taxon>Geotrypetes</taxon>
    </lineage>
</organism>
<dbReference type="RefSeq" id="XP_033797020.1">
    <property type="nucleotide sequence ID" value="XM_033941129.1"/>
</dbReference>
<dbReference type="GeneID" id="117359034"/>
<evidence type="ECO:0000313" key="2">
    <source>
        <dbReference type="Proteomes" id="UP000515159"/>
    </source>
</evidence>
<dbReference type="KEGG" id="gsh:117359034"/>
<sequence>MATKGRRRQTAPKAECHQEPGGAPCTIETSVSDHDDISDYNAEVSLMSIHNSTISFKHDDVQNEPDDALRNLGHTRDCGNNGRQYEYNQQSQDSQVSVENQCRQSGHSQNRGNNGRQYEYNQQSQDSQVSVENQCRQSGHSQNQTDVIYKGGSDEGQCYMQSQCSKAPIENTCTQPSQRQNLSTSGSVSTCQNQSSSSPARSGVQYGDVQKQCPGTRKN</sequence>
<keyword evidence="2" id="KW-1185">Reference proteome</keyword>
<feature type="compositionally biased region" description="Polar residues" evidence="1">
    <location>
        <begin position="171"/>
        <end position="184"/>
    </location>
</feature>
<dbReference type="OrthoDB" id="10522740at2759"/>
<reference evidence="3" key="1">
    <citation type="submission" date="2025-08" db="UniProtKB">
        <authorList>
            <consortium name="RefSeq"/>
        </authorList>
    </citation>
    <scope>IDENTIFICATION</scope>
</reference>
<accession>A0A6P8QMA8</accession>
<evidence type="ECO:0000256" key="1">
    <source>
        <dbReference type="SAM" id="MobiDB-lite"/>
    </source>
</evidence>
<evidence type="ECO:0000313" key="3">
    <source>
        <dbReference type="RefSeq" id="XP_033797020.1"/>
    </source>
</evidence>
<feature type="region of interest" description="Disordered" evidence="1">
    <location>
        <begin position="57"/>
        <end position="148"/>
    </location>
</feature>
<dbReference type="InParanoid" id="A0A6P8QMA8"/>
<proteinExistence type="predicted"/>
<feature type="compositionally biased region" description="Low complexity" evidence="1">
    <location>
        <begin position="185"/>
        <end position="198"/>
    </location>
</feature>
<feature type="compositionally biased region" description="Basic residues" evidence="1">
    <location>
        <begin position="1"/>
        <end position="10"/>
    </location>
</feature>
<feature type="region of interest" description="Disordered" evidence="1">
    <location>
        <begin position="171"/>
        <end position="219"/>
    </location>
</feature>